<feature type="region of interest" description="Disordered" evidence="1">
    <location>
        <begin position="15"/>
        <end position="53"/>
    </location>
</feature>
<dbReference type="AlphaFoldDB" id="A0A2I1G6R1"/>
<dbReference type="Proteomes" id="UP000234323">
    <property type="component" value="Unassembled WGS sequence"/>
</dbReference>
<gene>
    <name evidence="2" type="ORF">RhiirA4_456098</name>
</gene>
<accession>A0A2I1G6R1</accession>
<reference evidence="2 3" key="1">
    <citation type="submission" date="2015-10" db="EMBL/GenBank/DDBJ databases">
        <title>Genome analyses suggest a sexual origin of heterokaryosis in a supposedly ancient asexual fungus.</title>
        <authorList>
            <person name="Ropars J."/>
            <person name="Sedzielewska K."/>
            <person name="Noel J."/>
            <person name="Charron P."/>
            <person name="Farinelli L."/>
            <person name="Marton T."/>
            <person name="Kruger M."/>
            <person name="Pelin A."/>
            <person name="Brachmann A."/>
            <person name="Corradi N."/>
        </authorList>
    </citation>
    <scope>NUCLEOTIDE SEQUENCE [LARGE SCALE GENOMIC DNA]</scope>
    <source>
        <strain evidence="2 3">A4</strain>
    </source>
</reference>
<comment type="caution">
    <text evidence="2">The sequence shown here is derived from an EMBL/GenBank/DDBJ whole genome shotgun (WGS) entry which is preliminary data.</text>
</comment>
<keyword evidence="3" id="KW-1185">Reference proteome</keyword>
<name>A0A2I1G6R1_9GLOM</name>
<evidence type="ECO:0000313" key="3">
    <source>
        <dbReference type="Proteomes" id="UP000234323"/>
    </source>
</evidence>
<sequence length="53" mass="5981">MDQYVGKVLCDTKEPEVSSNIEEFEESGTEEFESSSIEEFEESNTKKSKGILS</sequence>
<dbReference type="EMBL" id="LLXI01000191">
    <property type="protein sequence ID" value="PKY42327.1"/>
    <property type="molecule type" value="Genomic_DNA"/>
</dbReference>
<feature type="compositionally biased region" description="Acidic residues" evidence="1">
    <location>
        <begin position="22"/>
        <end position="42"/>
    </location>
</feature>
<protein>
    <submittedName>
        <fullName evidence="2">Uncharacterized protein</fullName>
    </submittedName>
</protein>
<proteinExistence type="predicted"/>
<evidence type="ECO:0000313" key="2">
    <source>
        <dbReference type="EMBL" id="PKY42327.1"/>
    </source>
</evidence>
<evidence type="ECO:0000256" key="1">
    <source>
        <dbReference type="SAM" id="MobiDB-lite"/>
    </source>
</evidence>
<organism evidence="2 3">
    <name type="scientific">Rhizophagus irregularis</name>
    <dbReference type="NCBI Taxonomy" id="588596"/>
    <lineage>
        <taxon>Eukaryota</taxon>
        <taxon>Fungi</taxon>
        <taxon>Fungi incertae sedis</taxon>
        <taxon>Mucoromycota</taxon>
        <taxon>Glomeromycotina</taxon>
        <taxon>Glomeromycetes</taxon>
        <taxon>Glomerales</taxon>
        <taxon>Glomeraceae</taxon>
        <taxon>Rhizophagus</taxon>
    </lineage>
</organism>